<accession>A0ABM8Z1W6</accession>
<evidence type="ECO:0000313" key="1">
    <source>
        <dbReference type="EMBL" id="CAG9933918.1"/>
    </source>
</evidence>
<proteinExistence type="predicted"/>
<organism evidence="1 2">
    <name type="scientific">Candidatus Nitrotoga arctica</name>
    <dbReference type="NCBI Taxonomy" id="453162"/>
    <lineage>
        <taxon>Bacteria</taxon>
        <taxon>Pseudomonadati</taxon>
        <taxon>Pseudomonadota</taxon>
        <taxon>Betaproteobacteria</taxon>
        <taxon>Nitrosomonadales</taxon>
        <taxon>Gallionellaceae</taxon>
        <taxon>Candidatus Nitrotoga</taxon>
    </lineage>
</organism>
<sequence>MRFFTRNCVPKFLFLIKFFNKILEKLPAPEYFIQTVLSAGGMVANIAIYTTQEETSWL</sequence>
<dbReference type="EMBL" id="OU912926">
    <property type="protein sequence ID" value="CAG9933918.1"/>
    <property type="molecule type" value="Genomic_DNA"/>
</dbReference>
<dbReference type="Proteomes" id="UP000839052">
    <property type="component" value="Chromosome"/>
</dbReference>
<keyword evidence="2" id="KW-1185">Reference proteome</keyword>
<gene>
    <name evidence="1" type="ORF">NTG6680_2669</name>
</gene>
<name>A0ABM8Z1W6_9PROT</name>
<reference evidence="1 2" key="1">
    <citation type="submission" date="2021-10" db="EMBL/GenBank/DDBJ databases">
        <authorList>
            <person name="Koch H."/>
        </authorList>
    </citation>
    <scope>NUCLEOTIDE SEQUENCE [LARGE SCALE GENOMIC DNA]</scope>
    <source>
        <strain evidence="1">6680</strain>
    </source>
</reference>
<evidence type="ECO:0000313" key="2">
    <source>
        <dbReference type="Proteomes" id="UP000839052"/>
    </source>
</evidence>
<protein>
    <submittedName>
        <fullName evidence="1">Uncharacterized protein</fullName>
    </submittedName>
</protein>